<evidence type="ECO:0000256" key="1">
    <source>
        <dbReference type="SAM" id="MobiDB-lite"/>
    </source>
</evidence>
<organism evidence="2 3">
    <name type="scientific">Parelaphostrongylus tenuis</name>
    <name type="common">Meningeal worm</name>
    <dbReference type="NCBI Taxonomy" id="148309"/>
    <lineage>
        <taxon>Eukaryota</taxon>
        <taxon>Metazoa</taxon>
        <taxon>Ecdysozoa</taxon>
        <taxon>Nematoda</taxon>
        <taxon>Chromadorea</taxon>
        <taxon>Rhabditida</taxon>
        <taxon>Rhabditina</taxon>
        <taxon>Rhabditomorpha</taxon>
        <taxon>Strongyloidea</taxon>
        <taxon>Metastrongylidae</taxon>
        <taxon>Parelaphostrongylus</taxon>
    </lineage>
</organism>
<gene>
    <name evidence="2" type="ORF">KIN20_034022</name>
</gene>
<sequence>METDTLKKLLRSQSGEEENHAKFFCQRSASLRICSNSPFFGLESMKHLTCLFNLTKCLGSASTQKMFIETSNHNRTAQYPNRRLDEARP</sequence>
<protein>
    <submittedName>
        <fullName evidence="2">Uncharacterized protein</fullName>
    </submittedName>
</protein>
<dbReference type="AlphaFoldDB" id="A0AAD5R9P8"/>
<evidence type="ECO:0000313" key="2">
    <source>
        <dbReference type="EMBL" id="KAJ1371973.1"/>
    </source>
</evidence>
<proteinExistence type="predicted"/>
<comment type="caution">
    <text evidence="2">The sequence shown here is derived from an EMBL/GenBank/DDBJ whole genome shotgun (WGS) entry which is preliminary data.</text>
</comment>
<feature type="compositionally biased region" description="Polar residues" evidence="1">
    <location>
        <begin position="69"/>
        <end position="79"/>
    </location>
</feature>
<keyword evidence="3" id="KW-1185">Reference proteome</keyword>
<evidence type="ECO:0000313" key="3">
    <source>
        <dbReference type="Proteomes" id="UP001196413"/>
    </source>
</evidence>
<name>A0AAD5R9P8_PARTN</name>
<accession>A0AAD5R9P8</accession>
<dbReference type="EMBL" id="JAHQIW010007073">
    <property type="protein sequence ID" value="KAJ1371973.1"/>
    <property type="molecule type" value="Genomic_DNA"/>
</dbReference>
<feature type="region of interest" description="Disordered" evidence="1">
    <location>
        <begin position="69"/>
        <end position="89"/>
    </location>
</feature>
<reference evidence="2" key="1">
    <citation type="submission" date="2021-06" db="EMBL/GenBank/DDBJ databases">
        <title>Parelaphostrongylus tenuis whole genome reference sequence.</title>
        <authorList>
            <person name="Garwood T.J."/>
            <person name="Larsen P.A."/>
            <person name="Fountain-Jones N.M."/>
            <person name="Garbe J.R."/>
            <person name="Macchietto M.G."/>
            <person name="Kania S.A."/>
            <person name="Gerhold R.W."/>
            <person name="Richards J.E."/>
            <person name="Wolf T.M."/>
        </authorList>
    </citation>
    <scope>NUCLEOTIDE SEQUENCE</scope>
    <source>
        <strain evidence="2">MNPRO001-30</strain>
        <tissue evidence="2">Meninges</tissue>
    </source>
</reference>
<dbReference type="Proteomes" id="UP001196413">
    <property type="component" value="Unassembled WGS sequence"/>
</dbReference>